<feature type="chain" id="PRO_5045723380" description="Peptidyl-prolyl cis-trans isomerase" evidence="6">
    <location>
        <begin position="22"/>
        <end position="310"/>
    </location>
</feature>
<sequence>MKNFRLMMLGLVAIFAFQACTKDPNKESEEKYNQNLQQIQQYFTAKGINPWNGTTGWQEAGTGDKRYYYVIQSAPQGGGTKPATGDQLVVQYVGRLLDETKFDSSASDKPLRFAFNDGTIIEGFNLGIGQLQQGQVADLYLPHTLAYGNRNLEKIPPYSALKFRVTLEKLMTEEQALVDYYTTKKLKNADSTAITPFSIAVGSNNFNVYRIITKVGTGNIPDSTGKVTLNYRGLFLNGLEFDKNTISPSTSLDKMKLIPGFKQALLKMKEGEKAVVLMPSGAAYGAQGASSIPPYAPLVFEMELLKVENP</sequence>
<dbReference type="PROSITE" id="PS50059">
    <property type="entry name" value="FKBP_PPIASE"/>
    <property type="match status" value="2"/>
</dbReference>
<dbReference type="RefSeq" id="WP_302037842.1">
    <property type="nucleotide sequence ID" value="NZ_JAUKPO010000006.1"/>
</dbReference>
<feature type="domain" description="PPIase FKBP-type" evidence="7">
    <location>
        <begin position="224"/>
        <end position="308"/>
    </location>
</feature>
<keyword evidence="2 4" id="KW-0697">Rotamase</keyword>
<evidence type="ECO:0000256" key="4">
    <source>
        <dbReference type="PROSITE-ProRule" id="PRU00277"/>
    </source>
</evidence>
<accession>A0ABT8R724</accession>
<comment type="caution">
    <text evidence="8">The sequence shown here is derived from an EMBL/GenBank/DDBJ whole genome shotgun (WGS) entry which is preliminary data.</text>
</comment>
<proteinExistence type="inferred from homology"/>
<dbReference type="PANTHER" id="PTHR10516:SF443">
    <property type="entry name" value="FK506-BINDING PROTEIN 59-RELATED"/>
    <property type="match status" value="1"/>
</dbReference>
<evidence type="ECO:0000313" key="8">
    <source>
        <dbReference type="EMBL" id="MDO1447038.1"/>
    </source>
</evidence>
<dbReference type="PANTHER" id="PTHR10516">
    <property type="entry name" value="PEPTIDYL-PROLYL CIS-TRANS ISOMERASE"/>
    <property type="match status" value="1"/>
</dbReference>
<dbReference type="InterPro" id="IPR046357">
    <property type="entry name" value="PPIase_dom_sf"/>
</dbReference>
<dbReference type="EMBL" id="JAUKPO010000006">
    <property type="protein sequence ID" value="MDO1447038.1"/>
    <property type="molecule type" value="Genomic_DNA"/>
</dbReference>
<feature type="domain" description="PPIase FKBP-type" evidence="7">
    <location>
        <begin position="85"/>
        <end position="171"/>
    </location>
</feature>
<evidence type="ECO:0000256" key="1">
    <source>
        <dbReference type="ARBA" id="ARBA00000971"/>
    </source>
</evidence>
<dbReference type="EC" id="5.2.1.8" evidence="5"/>
<comment type="catalytic activity">
    <reaction evidence="1 4 5">
        <text>[protein]-peptidylproline (omega=180) = [protein]-peptidylproline (omega=0)</text>
        <dbReference type="Rhea" id="RHEA:16237"/>
        <dbReference type="Rhea" id="RHEA-COMP:10747"/>
        <dbReference type="Rhea" id="RHEA-COMP:10748"/>
        <dbReference type="ChEBI" id="CHEBI:83833"/>
        <dbReference type="ChEBI" id="CHEBI:83834"/>
        <dbReference type="EC" id="5.2.1.8"/>
    </reaction>
</comment>
<keyword evidence="9" id="KW-1185">Reference proteome</keyword>
<dbReference type="InterPro" id="IPR050689">
    <property type="entry name" value="FKBP-type_PPIase"/>
</dbReference>
<dbReference type="Pfam" id="PF00254">
    <property type="entry name" value="FKBP_C"/>
    <property type="match status" value="2"/>
</dbReference>
<protein>
    <recommendedName>
        <fullName evidence="5">Peptidyl-prolyl cis-trans isomerase</fullName>
        <ecNumber evidence="5">5.2.1.8</ecNumber>
    </recommendedName>
</protein>
<evidence type="ECO:0000256" key="5">
    <source>
        <dbReference type="RuleBase" id="RU003915"/>
    </source>
</evidence>
<reference evidence="8" key="1">
    <citation type="submission" date="2023-07" db="EMBL/GenBank/DDBJ databases">
        <title>The genome sequence of Rhodocytophaga aerolata KACC 12507.</title>
        <authorList>
            <person name="Zhang X."/>
        </authorList>
    </citation>
    <scope>NUCLEOTIDE SEQUENCE</scope>
    <source>
        <strain evidence="8">KACC 12507</strain>
    </source>
</reference>
<feature type="signal peptide" evidence="6">
    <location>
        <begin position="1"/>
        <end position="21"/>
    </location>
</feature>
<evidence type="ECO:0000313" key="9">
    <source>
        <dbReference type="Proteomes" id="UP001168528"/>
    </source>
</evidence>
<name>A0ABT8R724_9BACT</name>
<evidence type="ECO:0000256" key="3">
    <source>
        <dbReference type="ARBA" id="ARBA00023235"/>
    </source>
</evidence>
<dbReference type="SUPFAM" id="SSF54534">
    <property type="entry name" value="FKBP-like"/>
    <property type="match status" value="2"/>
</dbReference>
<evidence type="ECO:0000256" key="2">
    <source>
        <dbReference type="ARBA" id="ARBA00023110"/>
    </source>
</evidence>
<dbReference type="Proteomes" id="UP001168528">
    <property type="component" value="Unassembled WGS sequence"/>
</dbReference>
<dbReference type="GO" id="GO:0003755">
    <property type="term" value="F:peptidyl-prolyl cis-trans isomerase activity"/>
    <property type="evidence" value="ECO:0007669"/>
    <property type="project" value="UniProtKB-EC"/>
</dbReference>
<organism evidence="8 9">
    <name type="scientific">Rhodocytophaga aerolata</name>
    <dbReference type="NCBI Taxonomy" id="455078"/>
    <lineage>
        <taxon>Bacteria</taxon>
        <taxon>Pseudomonadati</taxon>
        <taxon>Bacteroidota</taxon>
        <taxon>Cytophagia</taxon>
        <taxon>Cytophagales</taxon>
        <taxon>Rhodocytophagaceae</taxon>
        <taxon>Rhodocytophaga</taxon>
    </lineage>
</organism>
<dbReference type="PROSITE" id="PS51257">
    <property type="entry name" value="PROKAR_LIPOPROTEIN"/>
    <property type="match status" value="1"/>
</dbReference>
<evidence type="ECO:0000256" key="6">
    <source>
        <dbReference type="SAM" id="SignalP"/>
    </source>
</evidence>
<keyword evidence="6" id="KW-0732">Signal</keyword>
<dbReference type="Gene3D" id="3.10.50.40">
    <property type="match status" value="2"/>
</dbReference>
<evidence type="ECO:0000259" key="7">
    <source>
        <dbReference type="PROSITE" id="PS50059"/>
    </source>
</evidence>
<dbReference type="InterPro" id="IPR001179">
    <property type="entry name" value="PPIase_FKBP_dom"/>
</dbReference>
<comment type="similarity">
    <text evidence="5">Belongs to the FKBP-type PPIase family.</text>
</comment>
<gene>
    <name evidence="8" type="ORF">Q0590_12290</name>
</gene>
<keyword evidence="3 4" id="KW-0413">Isomerase</keyword>